<dbReference type="RefSeq" id="XP_013416076.1">
    <property type="nucleotide sequence ID" value="XM_013560622.2"/>
</dbReference>
<dbReference type="InterPro" id="IPR028996">
    <property type="entry name" value="GM2-AP"/>
</dbReference>
<proteinExistence type="predicted"/>
<dbReference type="GO" id="GO:0005319">
    <property type="term" value="F:lipid transporter activity"/>
    <property type="evidence" value="ECO:0007669"/>
    <property type="project" value="TreeGrafter"/>
</dbReference>
<dbReference type="GO" id="GO:0006689">
    <property type="term" value="P:ganglioside catabolic process"/>
    <property type="evidence" value="ECO:0007669"/>
    <property type="project" value="InterPro"/>
</dbReference>
<dbReference type="AlphaFoldDB" id="A0A1S3K1D0"/>
<dbReference type="PANTHER" id="PTHR17357">
    <property type="entry name" value="GM2 GANGLIOSIDE ACTIVATOR PROTEIN"/>
    <property type="match status" value="1"/>
</dbReference>
<gene>
    <name evidence="4" type="primary">LOC106177757</name>
</gene>
<protein>
    <submittedName>
        <fullName evidence="4">Uncharacterized protein LOC106177757</fullName>
    </submittedName>
</protein>
<dbReference type="SUPFAM" id="SSF63707">
    <property type="entry name" value="Ganglioside M2 (gm2) activator"/>
    <property type="match status" value="1"/>
</dbReference>
<name>A0A1S3K1D0_LINAN</name>
<accession>A0A1S3K1D0</accession>
<dbReference type="GO" id="GO:0008047">
    <property type="term" value="F:enzyme activator activity"/>
    <property type="evidence" value="ECO:0007669"/>
    <property type="project" value="InterPro"/>
</dbReference>
<dbReference type="GeneID" id="106177757"/>
<dbReference type="KEGG" id="lak:106177757"/>
<evidence type="ECO:0000313" key="3">
    <source>
        <dbReference type="Proteomes" id="UP000085678"/>
    </source>
</evidence>
<evidence type="ECO:0000256" key="1">
    <source>
        <dbReference type="ARBA" id="ARBA00022729"/>
    </source>
</evidence>
<dbReference type="PANTHER" id="PTHR17357:SF0">
    <property type="entry name" value="GANGLIOSIDE GM2 ACTIVATOR"/>
    <property type="match status" value="1"/>
</dbReference>
<evidence type="ECO:0000313" key="4">
    <source>
        <dbReference type="RefSeq" id="XP_013416076.1"/>
    </source>
</evidence>
<keyword evidence="3" id="KW-1185">Reference proteome</keyword>
<dbReference type="InParanoid" id="A0A1S3K1D0"/>
<sequence length="204" mass="23387">MKLLTVVVALCVSFVYSKDVLQRLRVTDCGTDPNRSLFVNRYSFSPVPWDITQPGTLSYDISVRNEVPIRTRLDITFRTNVRGPWENLEPSKFVRWWEAYKTGYTYPCTYLLFHNLRWGCPTVLTDAGLSCMCPIEVDRYVLPPTSETLPVPWQGVFLNFPDGDYFAELNLKDEGNANKEVGCLRLEASIKTGNPIPSNWFDTE</sequence>
<organism evidence="3 4">
    <name type="scientific">Lingula anatina</name>
    <name type="common">Brachiopod</name>
    <name type="synonym">Lingula unguis</name>
    <dbReference type="NCBI Taxonomy" id="7574"/>
    <lineage>
        <taxon>Eukaryota</taxon>
        <taxon>Metazoa</taxon>
        <taxon>Spiralia</taxon>
        <taxon>Lophotrochozoa</taxon>
        <taxon>Brachiopoda</taxon>
        <taxon>Linguliformea</taxon>
        <taxon>Lingulata</taxon>
        <taxon>Lingulida</taxon>
        <taxon>Linguloidea</taxon>
        <taxon>Lingulidae</taxon>
        <taxon>Lingula</taxon>
    </lineage>
</organism>
<dbReference type="Proteomes" id="UP000085678">
    <property type="component" value="Unplaced"/>
</dbReference>
<keyword evidence="1 2" id="KW-0732">Signal</keyword>
<feature type="signal peptide" evidence="2">
    <location>
        <begin position="1"/>
        <end position="17"/>
    </location>
</feature>
<reference evidence="4" key="1">
    <citation type="submission" date="2025-08" db="UniProtKB">
        <authorList>
            <consortium name="RefSeq"/>
        </authorList>
    </citation>
    <scope>IDENTIFICATION</scope>
    <source>
        <tissue evidence="4">Gonads</tissue>
    </source>
</reference>
<evidence type="ECO:0000256" key="2">
    <source>
        <dbReference type="SAM" id="SignalP"/>
    </source>
</evidence>
<dbReference type="InterPro" id="IPR036846">
    <property type="entry name" value="GM2-AP_sf"/>
</dbReference>
<feature type="chain" id="PRO_5010299137" evidence="2">
    <location>
        <begin position="18"/>
        <end position="204"/>
    </location>
</feature>
<dbReference type="Gene3D" id="2.70.220.10">
    <property type="entry name" value="Ganglioside GM2 activator"/>
    <property type="match status" value="1"/>
</dbReference>
<dbReference type="GO" id="GO:0009898">
    <property type="term" value="C:cytoplasmic side of plasma membrane"/>
    <property type="evidence" value="ECO:0007669"/>
    <property type="project" value="TreeGrafter"/>
</dbReference>